<evidence type="ECO:0000313" key="3">
    <source>
        <dbReference type="Proteomes" id="UP001223336"/>
    </source>
</evidence>
<dbReference type="RefSeq" id="WP_308136496.1">
    <property type="nucleotide sequence ID" value="NZ_CP133197.1"/>
</dbReference>
<dbReference type="Proteomes" id="UP001223336">
    <property type="component" value="Unassembled WGS sequence"/>
</dbReference>
<name>A0AA51MQ66_9GAMM</name>
<reference evidence="2 3" key="1">
    <citation type="submission" date="2023-08" db="EMBL/GenBank/DDBJ databases">
        <title>New molecular markers tilS and rpoB for phylogenetic and monitoring studies of the genus Thiothrix biodiversity.</title>
        <authorList>
            <person name="Ravin N.V."/>
            <person name="Smolyakov D."/>
            <person name="Markov N.D."/>
            <person name="Beletsky A.V."/>
            <person name="Mardanov A.V."/>
            <person name="Rudenko T.S."/>
            <person name="Grabovich M.Y."/>
        </authorList>
    </citation>
    <scope>NUCLEOTIDE SEQUENCE</scope>
    <source>
        <strain evidence="2">DNT52</strain>
        <strain evidence="1 3">H33</strain>
    </source>
</reference>
<evidence type="ECO:0000313" key="1">
    <source>
        <dbReference type="EMBL" id="MDQ5770831.1"/>
    </source>
</evidence>
<dbReference type="Proteomes" id="UP001229862">
    <property type="component" value="Chromosome"/>
</dbReference>
<sequence>MTAATKHLHKRVLNLEIGDDEDPIFPAPNAPELAELHQQFMDSLGNEGDLMRRRGEFIREWAEAHEKGDDLADIERRWSSVEAEISQNRASLEECGNRSATMLSESLTKQRRELTAAKAARMHGL</sequence>
<dbReference type="AlphaFoldDB" id="A0AA51MQ66"/>
<keyword evidence="3" id="KW-1185">Reference proteome</keyword>
<dbReference type="EMBL" id="CP133217">
    <property type="protein sequence ID" value="WML87251.1"/>
    <property type="molecule type" value="Genomic_DNA"/>
</dbReference>
<accession>A0AA51MQ66</accession>
<proteinExistence type="predicted"/>
<evidence type="ECO:0000313" key="2">
    <source>
        <dbReference type="EMBL" id="WML87251.1"/>
    </source>
</evidence>
<dbReference type="EMBL" id="JAVFKN010000041">
    <property type="protein sequence ID" value="MDQ5770831.1"/>
    <property type="molecule type" value="Genomic_DNA"/>
</dbReference>
<protein>
    <submittedName>
        <fullName evidence="2">Uncharacterized protein</fullName>
    </submittedName>
</protein>
<organism evidence="2">
    <name type="scientific">Thiothrix subterranea</name>
    <dbReference type="NCBI Taxonomy" id="2735563"/>
    <lineage>
        <taxon>Bacteria</taxon>
        <taxon>Pseudomonadati</taxon>
        <taxon>Pseudomonadota</taxon>
        <taxon>Gammaproteobacteria</taxon>
        <taxon>Thiotrichales</taxon>
        <taxon>Thiotrichaceae</taxon>
        <taxon>Thiothrix</taxon>
    </lineage>
</organism>
<gene>
    <name evidence="1" type="ORF">RCC75_20040</name>
    <name evidence="2" type="ORF">RCG00_02570</name>
</gene>